<name>A0AAD6URA3_9AGAR</name>
<evidence type="ECO:0000313" key="8">
    <source>
        <dbReference type="EMBL" id="KAJ7190571.1"/>
    </source>
</evidence>
<dbReference type="GO" id="GO:0005737">
    <property type="term" value="C:cytoplasm"/>
    <property type="evidence" value="ECO:0007669"/>
    <property type="project" value="TreeGrafter"/>
</dbReference>
<dbReference type="GO" id="GO:0004713">
    <property type="term" value="F:protein tyrosine kinase activity"/>
    <property type="evidence" value="ECO:0007669"/>
    <property type="project" value="TreeGrafter"/>
</dbReference>
<keyword evidence="3 6" id="KW-0547">Nucleotide-binding</keyword>
<feature type="domain" description="Protein kinase" evidence="7">
    <location>
        <begin position="113"/>
        <end position="290"/>
    </location>
</feature>
<dbReference type="SUPFAM" id="SSF56112">
    <property type="entry name" value="Protein kinase-like (PK-like)"/>
    <property type="match status" value="1"/>
</dbReference>
<dbReference type="PROSITE" id="PS00109">
    <property type="entry name" value="PROTEIN_KINASE_TYR"/>
    <property type="match status" value="1"/>
</dbReference>
<keyword evidence="5 6" id="KW-0067">ATP-binding</keyword>
<reference evidence="8" key="1">
    <citation type="submission" date="2023-03" db="EMBL/GenBank/DDBJ databases">
        <title>Massive genome expansion in bonnet fungi (Mycena s.s.) driven by repeated elements and novel gene families across ecological guilds.</title>
        <authorList>
            <consortium name="Lawrence Berkeley National Laboratory"/>
            <person name="Harder C.B."/>
            <person name="Miyauchi S."/>
            <person name="Viragh M."/>
            <person name="Kuo A."/>
            <person name="Thoen E."/>
            <person name="Andreopoulos B."/>
            <person name="Lu D."/>
            <person name="Skrede I."/>
            <person name="Drula E."/>
            <person name="Henrissat B."/>
            <person name="Morin E."/>
            <person name="Kohler A."/>
            <person name="Barry K."/>
            <person name="LaButti K."/>
            <person name="Morin E."/>
            <person name="Salamov A."/>
            <person name="Lipzen A."/>
            <person name="Mereny Z."/>
            <person name="Hegedus B."/>
            <person name="Baldrian P."/>
            <person name="Stursova M."/>
            <person name="Weitz H."/>
            <person name="Taylor A."/>
            <person name="Grigoriev I.V."/>
            <person name="Nagy L.G."/>
            <person name="Martin F."/>
            <person name="Kauserud H."/>
        </authorList>
    </citation>
    <scope>NUCLEOTIDE SEQUENCE</scope>
    <source>
        <strain evidence="8">9144</strain>
    </source>
</reference>
<dbReference type="Gene3D" id="3.30.200.20">
    <property type="entry name" value="Phosphorylase Kinase, domain 1"/>
    <property type="match status" value="1"/>
</dbReference>
<comment type="caution">
    <text evidence="8">The sequence shown here is derived from an EMBL/GenBank/DDBJ whole genome shotgun (WGS) entry which is preliminary data.</text>
</comment>
<protein>
    <submittedName>
        <fullName evidence="8">Kinase-like domain-containing protein</fullName>
    </submittedName>
</protein>
<keyword evidence="1" id="KW-0723">Serine/threonine-protein kinase</keyword>
<dbReference type="PANTHER" id="PTHR24058:SF17">
    <property type="entry name" value="HOMEODOMAIN INTERACTING PROTEIN KINASE, ISOFORM D"/>
    <property type="match status" value="1"/>
</dbReference>
<evidence type="ECO:0000256" key="6">
    <source>
        <dbReference type="PROSITE-ProRule" id="PRU10141"/>
    </source>
</evidence>
<dbReference type="PROSITE" id="PS50011">
    <property type="entry name" value="PROTEIN_KINASE_DOM"/>
    <property type="match status" value="1"/>
</dbReference>
<feature type="binding site" evidence="6">
    <location>
        <position position="142"/>
    </location>
    <ligand>
        <name>ATP</name>
        <dbReference type="ChEBI" id="CHEBI:30616"/>
    </ligand>
</feature>
<evidence type="ECO:0000259" key="7">
    <source>
        <dbReference type="PROSITE" id="PS50011"/>
    </source>
</evidence>
<dbReference type="Gene3D" id="1.10.510.10">
    <property type="entry name" value="Transferase(Phosphotransferase) domain 1"/>
    <property type="match status" value="1"/>
</dbReference>
<keyword evidence="2" id="KW-0808">Transferase</keyword>
<dbReference type="PROSITE" id="PS00107">
    <property type="entry name" value="PROTEIN_KINASE_ATP"/>
    <property type="match status" value="1"/>
</dbReference>
<dbReference type="InterPro" id="IPR050494">
    <property type="entry name" value="Ser_Thr_dual-spec_kinase"/>
</dbReference>
<dbReference type="SMART" id="SM00220">
    <property type="entry name" value="S_TKc"/>
    <property type="match status" value="1"/>
</dbReference>
<evidence type="ECO:0000313" key="9">
    <source>
        <dbReference type="Proteomes" id="UP001219525"/>
    </source>
</evidence>
<dbReference type="InterPro" id="IPR008266">
    <property type="entry name" value="Tyr_kinase_AS"/>
</dbReference>
<evidence type="ECO:0000256" key="3">
    <source>
        <dbReference type="ARBA" id="ARBA00022741"/>
    </source>
</evidence>
<dbReference type="GO" id="GO:0005634">
    <property type="term" value="C:nucleus"/>
    <property type="evidence" value="ECO:0007669"/>
    <property type="project" value="TreeGrafter"/>
</dbReference>
<evidence type="ECO:0000256" key="4">
    <source>
        <dbReference type="ARBA" id="ARBA00022777"/>
    </source>
</evidence>
<feature type="non-terminal residue" evidence="8">
    <location>
        <position position="290"/>
    </location>
</feature>
<gene>
    <name evidence="8" type="ORF">GGX14DRAFT_304852</name>
</gene>
<evidence type="ECO:0000256" key="5">
    <source>
        <dbReference type="ARBA" id="ARBA00022840"/>
    </source>
</evidence>
<dbReference type="EMBL" id="JARJCW010000147">
    <property type="protein sequence ID" value="KAJ7190571.1"/>
    <property type="molecule type" value="Genomic_DNA"/>
</dbReference>
<keyword evidence="9" id="KW-1185">Reference proteome</keyword>
<organism evidence="8 9">
    <name type="scientific">Mycena pura</name>
    <dbReference type="NCBI Taxonomy" id="153505"/>
    <lineage>
        <taxon>Eukaryota</taxon>
        <taxon>Fungi</taxon>
        <taxon>Dikarya</taxon>
        <taxon>Basidiomycota</taxon>
        <taxon>Agaricomycotina</taxon>
        <taxon>Agaricomycetes</taxon>
        <taxon>Agaricomycetidae</taxon>
        <taxon>Agaricales</taxon>
        <taxon>Marasmiineae</taxon>
        <taxon>Mycenaceae</taxon>
        <taxon>Mycena</taxon>
    </lineage>
</organism>
<feature type="non-terminal residue" evidence="8">
    <location>
        <position position="1"/>
    </location>
</feature>
<dbReference type="GO" id="GO:0004674">
    <property type="term" value="F:protein serine/threonine kinase activity"/>
    <property type="evidence" value="ECO:0007669"/>
    <property type="project" value="UniProtKB-KW"/>
</dbReference>
<evidence type="ECO:0000256" key="1">
    <source>
        <dbReference type="ARBA" id="ARBA00022527"/>
    </source>
</evidence>
<dbReference type="GO" id="GO:0005524">
    <property type="term" value="F:ATP binding"/>
    <property type="evidence" value="ECO:0007669"/>
    <property type="project" value="UniProtKB-UniRule"/>
</dbReference>
<dbReference type="Proteomes" id="UP001219525">
    <property type="component" value="Unassembled WGS sequence"/>
</dbReference>
<dbReference type="InterPro" id="IPR011009">
    <property type="entry name" value="Kinase-like_dom_sf"/>
</dbReference>
<dbReference type="InterPro" id="IPR017441">
    <property type="entry name" value="Protein_kinase_ATP_BS"/>
</dbReference>
<sequence length="290" mass="33062">VAVDSTPQGRRASGFRRVRKAAHDLQPRFDVPVTGRRIAADGAYLSPLRRLTTNLVETYHICNPQFDYDALLNPRRVFTQPSKPTYNLGYDNENYDYILRRDDWLGTEEGQKYLILDSLGEGTSSQVAKCQNMKTHEIVAIKVIKNKPAHFKQSVMEATILELLKNLDPNDEHHILRLCESFIHRSHLCLVSELLSFSLYELLEQKQFQGLSVPLVRVFMAQLLNAMAVPGEAGLIHCDLTPKNILLESPEIKIIDFGSACYQGRRTVYTNIQSHWYRSPEILLGLSYTS</sequence>
<proteinExistence type="predicted"/>
<accession>A0AAD6URA3</accession>
<evidence type="ECO:0000256" key="2">
    <source>
        <dbReference type="ARBA" id="ARBA00022679"/>
    </source>
</evidence>
<dbReference type="AlphaFoldDB" id="A0AAD6URA3"/>
<keyword evidence="4 8" id="KW-0418">Kinase</keyword>
<dbReference type="Pfam" id="PF00069">
    <property type="entry name" value="Pkinase"/>
    <property type="match status" value="1"/>
</dbReference>
<dbReference type="InterPro" id="IPR000719">
    <property type="entry name" value="Prot_kinase_dom"/>
</dbReference>
<dbReference type="PANTHER" id="PTHR24058">
    <property type="entry name" value="DUAL SPECIFICITY PROTEIN KINASE"/>
    <property type="match status" value="1"/>
</dbReference>